<evidence type="ECO:0000259" key="2">
    <source>
        <dbReference type="Pfam" id="PF21740"/>
    </source>
</evidence>
<dbReference type="InterPro" id="IPR054640">
    <property type="entry name" value="Sfum_1244-like"/>
</dbReference>
<dbReference type="InterPro" id="IPR049199">
    <property type="entry name" value="DUF6866_N"/>
</dbReference>
<dbReference type="Proteomes" id="UP000705867">
    <property type="component" value="Unassembled WGS sequence"/>
</dbReference>
<evidence type="ECO:0000259" key="1">
    <source>
        <dbReference type="Pfam" id="PF21739"/>
    </source>
</evidence>
<sequence length="365" mass="41812">MLHTLALVTMDREDLVRQIRRNCTVSDAHFWGYYSLCGLLMRYRDLYRSEHSLMPWDSIPQEKISLWIAEREKQWKELESEGLQALVIGGACYDPFDADGINGALRDTGLVYGSGYGVFRKPSFFLARLDARGERGDYTVYYAGNELCRDLSAAPAMLQGRCIFIRLDSVRILLWDKFLEWRSGKTDGMRERVFTQYGIEERNGMAEKGPPAAMEDMVRDAAELFVLHEMGEAFEDGDADEWLRMLADSCDSQCEFSLRAVKDLLADMSERGPLGTSIREKSRILLALFLAFFEGIRRELLPEIRSAFLQFESSGDWSVLEETRRTGYERAQQMRERAVKMWREQGGTKGISAVLKDMQKGRSSG</sequence>
<gene>
    <name evidence="3" type="ORF">K8I29_13175</name>
</gene>
<evidence type="ECO:0000313" key="3">
    <source>
        <dbReference type="EMBL" id="MBZ0157151.1"/>
    </source>
</evidence>
<feature type="domain" description="DUF6866" evidence="2">
    <location>
        <begin position="172"/>
        <end position="349"/>
    </location>
</feature>
<dbReference type="Pfam" id="PF21740">
    <property type="entry name" value="DUF6866_C"/>
    <property type="match status" value="1"/>
</dbReference>
<dbReference type="Pfam" id="PF21739">
    <property type="entry name" value="DUF6866_N"/>
    <property type="match status" value="1"/>
</dbReference>
<name>A0A953J6H3_9BACT</name>
<dbReference type="NCBIfam" id="NF045620">
    <property type="entry name" value="Sfum_1244_fam"/>
    <property type="match status" value="1"/>
</dbReference>
<organism evidence="3 4">
    <name type="scientific">Candidatus Nitrobium versatile</name>
    <dbReference type="NCBI Taxonomy" id="2884831"/>
    <lineage>
        <taxon>Bacteria</taxon>
        <taxon>Pseudomonadati</taxon>
        <taxon>Nitrospirota</taxon>
        <taxon>Nitrospiria</taxon>
        <taxon>Nitrospirales</taxon>
        <taxon>Nitrospiraceae</taxon>
        <taxon>Candidatus Nitrobium</taxon>
    </lineage>
</organism>
<feature type="domain" description="DUF6866" evidence="1">
    <location>
        <begin position="15"/>
        <end position="166"/>
    </location>
</feature>
<dbReference type="InterPro" id="IPR049200">
    <property type="entry name" value="DUF6866_C"/>
</dbReference>
<dbReference type="EMBL" id="JAIOIV010000105">
    <property type="protein sequence ID" value="MBZ0157151.1"/>
    <property type="molecule type" value="Genomic_DNA"/>
</dbReference>
<proteinExistence type="predicted"/>
<accession>A0A953J6H3</accession>
<dbReference type="AlphaFoldDB" id="A0A953J6H3"/>
<protein>
    <submittedName>
        <fullName evidence="3">Uncharacterized protein</fullName>
    </submittedName>
</protein>
<comment type="caution">
    <text evidence="3">The sequence shown here is derived from an EMBL/GenBank/DDBJ whole genome shotgun (WGS) entry which is preliminary data.</text>
</comment>
<reference evidence="3" key="1">
    <citation type="journal article" date="2021" name="bioRxiv">
        <title>Unraveling nitrogen, sulfur and carbon metabolic pathways and microbial community transcriptional responses to substrate deprivation and toxicity stresses in a bioreactor mimicking anoxic brackish coastal sediment conditions.</title>
        <authorList>
            <person name="Martins P.D."/>
            <person name="Echeveste M.J."/>
            <person name="Arshad A."/>
            <person name="Kurth J."/>
            <person name="Ouboter H."/>
            <person name="Jetten M.S.M."/>
            <person name="Welte C.U."/>
        </authorList>
    </citation>
    <scope>NUCLEOTIDE SEQUENCE</scope>
    <source>
        <strain evidence="3">MAG_39</strain>
    </source>
</reference>
<reference evidence="3" key="2">
    <citation type="submission" date="2021-08" db="EMBL/GenBank/DDBJ databases">
        <authorList>
            <person name="Dalcin Martins P."/>
        </authorList>
    </citation>
    <scope>NUCLEOTIDE SEQUENCE</scope>
    <source>
        <strain evidence="3">MAG_39</strain>
    </source>
</reference>
<evidence type="ECO:0000313" key="4">
    <source>
        <dbReference type="Proteomes" id="UP000705867"/>
    </source>
</evidence>